<protein>
    <submittedName>
        <fullName evidence="1">Uncharacterized protein</fullName>
    </submittedName>
</protein>
<reference evidence="1 2" key="1">
    <citation type="submission" date="2018-10" db="EMBL/GenBank/DDBJ databases">
        <title>Natrarchaeobius chitinivorans gen. nov., sp. nov., and Natrarchaeobius haloalkaliphilus sp. nov., alkaliphilic, chitin-utilizing haloarchaea from hypersaline alkaline lakes.</title>
        <authorList>
            <person name="Sorokin D.Y."/>
            <person name="Elcheninov A.G."/>
            <person name="Kostrikina N.A."/>
            <person name="Bale N.J."/>
            <person name="Sinninghe Damste J.S."/>
            <person name="Khijniak T.V."/>
            <person name="Kublanov I.V."/>
            <person name="Toshchakov S.V."/>
        </authorList>
    </citation>
    <scope>NUCLEOTIDE SEQUENCE [LARGE SCALE GENOMIC DNA]</scope>
    <source>
        <strain evidence="1 2">AArcht7</strain>
    </source>
</reference>
<comment type="caution">
    <text evidence="1">The sequence shown here is derived from an EMBL/GenBank/DDBJ whole genome shotgun (WGS) entry which is preliminary data.</text>
</comment>
<dbReference type="AlphaFoldDB" id="A0A3N6NL97"/>
<evidence type="ECO:0000313" key="2">
    <source>
        <dbReference type="Proteomes" id="UP000281431"/>
    </source>
</evidence>
<sequence>MNANQQQLPPAQCELFVTNDAAHCSIQYGAGLDQVVNAAHNEIKWAMDRDDCKLEVIDVHNIDPTA</sequence>
<evidence type="ECO:0000313" key="1">
    <source>
        <dbReference type="EMBL" id="RQH00103.1"/>
    </source>
</evidence>
<dbReference type="EMBL" id="REFZ01000007">
    <property type="protein sequence ID" value="RQH00103.1"/>
    <property type="molecule type" value="Genomic_DNA"/>
</dbReference>
<accession>A0A3N6NL97</accession>
<dbReference type="Proteomes" id="UP000281431">
    <property type="component" value="Unassembled WGS sequence"/>
</dbReference>
<name>A0A3N6NL97_NATCH</name>
<gene>
    <name evidence="1" type="ORF">EA472_12920</name>
</gene>
<proteinExistence type="predicted"/>
<keyword evidence="2" id="KW-1185">Reference proteome</keyword>
<organism evidence="1 2">
    <name type="scientific">Natrarchaeobius chitinivorans</name>
    <dbReference type="NCBI Taxonomy" id="1679083"/>
    <lineage>
        <taxon>Archaea</taxon>
        <taxon>Methanobacteriati</taxon>
        <taxon>Methanobacteriota</taxon>
        <taxon>Stenosarchaea group</taxon>
        <taxon>Halobacteria</taxon>
        <taxon>Halobacteriales</taxon>
        <taxon>Natrialbaceae</taxon>
        <taxon>Natrarchaeobius</taxon>
    </lineage>
</organism>